<keyword evidence="3" id="KW-0732">Signal</keyword>
<evidence type="ECO:0000256" key="2">
    <source>
        <dbReference type="ARBA" id="ARBA00023239"/>
    </source>
</evidence>
<dbReference type="InterPro" id="IPR043594">
    <property type="entry name" value="HMGL"/>
</dbReference>
<keyword evidence="1" id="KW-0479">Metal-binding</keyword>
<comment type="caution">
    <text evidence="4">The sequence shown here is derived from an EMBL/GenBank/DDBJ whole genome shotgun (WGS) entry which is preliminary data.</text>
</comment>
<dbReference type="SUPFAM" id="SSF51569">
    <property type="entry name" value="Aldolase"/>
    <property type="match status" value="1"/>
</dbReference>
<dbReference type="InterPro" id="IPR013785">
    <property type="entry name" value="Aldolase_TIM"/>
</dbReference>
<reference evidence="4 5" key="1">
    <citation type="submission" date="2020-02" db="EMBL/GenBank/DDBJ databases">
        <title>Draft genome sequence of Haematococcus lacustris strain NIES-144.</title>
        <authorList>
            <person name="Morimoto D."/>
            <person name="Nakagawa S."/>
            <person name="Yoshida T."/>
            <person name="Sawayama S."/>
        </authorList>
    </citation>
    <scope>NUCLEOTIDE SEQUENCE [LARGE SCALE GENOMIC DNA]</scope>
    <source>
        <strain evidence="4 5">NIES-144</strain>
    </source>
</reference>
<dbReference type="Gene3D" id="3.20.20.70">
    <property type="entry name" value="Aldolase class I"/>
    <property type="match status" value="1"/>
</dbReference>
<accession>A0A6A0AG13</accession>
<feature type="non-terminal residue" evidence="4">
    <location>
        <position position="158"/>
    </location>
</feature>
<dbReference type="EMBL" id="BLLF01006010">
    <property type="protein sequence ID" value="GFH31860.1"/>
    <property type="molecule type" value="Genomic_DNA"/>
</dbReference>
<evidence type="ECO:0000313" key="4">
    <source>
        <dbReference type="EMBL" id="GFH31860.1"/>
    </source>
</evidence>
<feature type="non-terminal residue" evidence="4">
    <location>
        <position position="1"/>
    </location>
</feature>
<dbReference type="GO" id="GO:0004419">
    <property type="term" value="F:hydroxymethylglutaryl-CoA lyase activity"/>
    <property type="evidence" value="ECO:0007669"/>
    <property type="project" value="TreeGrafter"/>
</dbReference>
<dbReference type="GO" id="GO:0046951">
    <property type="term" value="P:ketone body biosynthetic process"/>
    <property type="evidence" value="ECO:0007669"/>
    <property type="project" value="TreeGrafter"/>
</dbReference>
<gene>
    <name evidence="4" type="ORF">HaLaN_30980</name>
</gene>
<feature type="signal peptide" evidence="3">
    <location>
        <begin position="1"/>
        <end position="23"/>
    </location>
</feature>
<protein>
    <submittedName>
        <fullName evidence="4">Hydroxymethylglutaryl-CoA lyase</fullName>
    </submittedName>
</protein>
<dbReference type="AlphaFoldDB" id="A0A6A0AG13"/>
<evidence type="ECO:0000256" key="3">
    <source>
        <dbReference type="SAM" id="SignalP"/>
    </source>
</evidence>
<dbReference type="Proteomes" id="UP000485058">
    <property type="component" value="Unassembled WGS sequence"/>
</dbReference>
<name>A0A6A0AG13_HAELA</name>
<feature type="chain" id="PRO_5025655801" evidence="3">
    <location>
        <begin position="24"/>
        <end position="158"/>
    </location>
</feature>
<organism evidence="4 5">
    <name type="scientific">Haematococcus lacustris</name>
    <name type="common">Green alga</name>
    <name type="synonym">Haematococcus pluvialis</name>
    <dbReference type="NCBI Taxonomy" id="44745"/>
    <lineage>
        <taxon>Eukaryota</taxon>
        <taxon>Viridiplantae</taxon>
        <taxon>Chlorophyta</taxon>
        <taxon>core chlorophytes</taxon>
        <taxon>Chlorophyceae</taxon>
        <taxon>CS clade</taxon>
        <taxon>Chlamydomonadales</taxon>
        <taxon>Haematococcaceae</taxon>
        <taxon>Haematococcus</taxon>
    </lineage>
</organism>
<evidence type="ECO:0000256" key="1">
    <source>
        <dbReference type="ARBA" id="ARBA00022723"/>
    </source>
</evidence>
<dbReference type="PANTHER" id="PTHR42738:SF7">
    <property type="entry name" value="HYDROXYMETHYLGLUTARYL-COA LYASE"/>
    <property type="match status" value="1"/>
</dbReference>
<keyword evidence="5" id="KW-1185">Reference proteome</keyword>
<evidence type="ECO:0000313" key="5">
    <source>
        <dbReference type="Proteomes" id="UP000485058"/>
    </source>
</evidence>
<dbReference type="PANTHER" id="PTHR42738">
    <property type="entry name" value="HYDROXYMETHYLGLUTARYL-COA LYASE"/>
    <property type="match status" value="1"/>
</dbReference>
<dbReference type="GO" id="GO:0046872">
    <property type="term" value="F:metal ion binding"/>
    <property type="evidence" value="ECO:0007669"/>
    <property type="project" value="UniProtKB-KW"/>
</dbReference>
<keyword evidence="2 4" id="KW-0456">Lyase</keyword>
<dbReference type="GO" id="GO:0006552">
    <property type="term" value="P:L-leucine catabolic process"/>
    <property type="evidence" value="ECO:0007669"/>
    <property type="project" value="TreeGrafter"/>
</dbReference>
<sequence length="158" mass="15896">AAEGLLAAVLALGLTPSPQQVAGTEAACAGLAALESLGTRRLLGLVASLAEAAWAGSGSSSLPSSAVVYEVGPRDGLQNERLPVSTAIKATSFISPKRVPQLADSAQVMSLISRRPGVIYPVLTPNMQGFESAVQAGATTVAVFGSASEAFSQANINC</sequence>
<proteinExistence type="predicted"/>